<dbReference type="OrthoDB" id="407410at2759"/>
<accession>A0A8H7PSZ7</accession>
<dbReference type="Gene3D" id="1.20.58.670">
    <property type="entry name" value="Dsl1p vesicle tethering complex, Tip20p subunit, domain D"/>
    <property type="match status" value="1"/>
</dbReference>
<dbReference type="EMBL" id="JAEPQZ010000006">
    <property type="protein sequence ID" value="KAG2179757.1"/>
    <property type="molecule type" value="Genomic_DNA"/>
</dbReference>
<name>A0A8H7PSZ7_MORIS</name>
<reference evidence="1" key="1">
    <citation type="submission" date="2020-12" db="EMBL/GenBank/DDBJ databases">
        <title>Metabolic potential, ecology and presence of endohyphal bacteria is reflected in genomic diversity of Mucoromycotina.</title>
        <authorList>
            <person name="Muszewska A."/>
            <person name="Okrasinska A."/>
            <person name="Steczkiewicz K."/>
            <person name="Drgas O."/>
            <person name="Orlowska M."/>
            <person name="Perlinska-Lenart U."/>
            <person name="Aleksandrzak-Piekarczyk T."/>
            <person name="Szatraj K."/>
            <person name="Zielenkiewicz U."/>
            <person name="Pilsyk S."/>
            <person name="Malc E."/>
            <person name="Mieczkowski P."/>
            <person name="Kruszewska J.S."/>
            <person name="Biernat P."/>
            <person name="Pawlowska J."/>
        </authorList>
    </citation>
    <scope>NUCLEOTIDE SEQUENCE</scope>
    <source>
        <strain evidence="1">WA0000067209</strain>
    </source>
</reference>
<dbReference type="GO" id="GO:0060628">
    <property type="term" value="P:regulation of ER to Golgi vesicle-mediated transport"/>
    <property type="evidence" value="ECO:0007669"/>
    <property type="project" value="TreeGrafter"/>
</dbReference>
<protein>
    <recommendedName>
        <fullName evidence="3">RAD50-interacting protein 1</fullName>
    </recommendedName>
</protein>
<dbReference type="GO" id="GO:0070939">
    <property type="term" value="C:Dsl1/NZR complex"/>
    <property type="evidence" value="ECO:0007669"/>
    <property type="project" value="InterPro"/>
</dbReference>
<organism evidence="1 2">
    <name type="scientific">Mortierella isabellina</name>
    <name type="common">Filamentous fungus</name>
    <name type="synonym">Umbelopsis isabellina</name>
    <dbReference type="NCBI Taxonomy" id="91625"/>
    <lineage>
        <taxon>Eukaryota</taxon>
        <taxon>Fungi</taxon>
        <taxon>Fungi incertae sedis</taxon>
        <taxon>Mucoromycota</taxon>
        <taxon>Mucoromycotina</taxon>
        <taxon>Umbelopsidomycetes</taxon>
        <taxon>Umbelopsidales</taxon>
        <taxon>Umbelopsidaceae</taxon>
        <taxon>Umbelopsis</taxon>
    </lineage>
</organism>
<dbReference type="Pfam" id="PF04437">
    <property type="entry name" value="RINT1_TIP1"/>
    <property type="match status" value="1"/>
</dbReference>
<evidence type="ECO:0008006" key="3">
    <source>
        <dbReference type="Google" id="ProtNLM"/>
    </source>
</evidence>
<dbReference type="InterPro" id="IPR007528">
    <property type="entry name" value="RINT1_Tip20"/>
</dbReference>
<keyword evidence="2" id="KW-1185">Reference proteome</keyword>
<dbReference type="PANTHER" id="PTHR13520:SF0">
    <property type="entry name" value="RAD50-INTERACTING PROTEIN 1"/>
    <property type="match status" value="1"/>
</dbReference>
<gene>
    <name evidence="1" type="ORF">INT43_003540</name>
</gene>
<sequence>MLSSSGSKALVKEDPQAALGPYRQLAKLTKLTVASSPEGCNTELIKYMTNRQSTLWEELKDILSKRFEETLQALQWPVPLKTPYSQQIREQVKSFERAFADLLILQQPAEDVDNKVEPDTKYQPLLPISIMMTAFSIRFRFHFEGTRPTSRLDKPEWFLNHTIQTISQHMPFFVGVVQPIIYQFQPPPLRHSARTDFIFGLLTDLSRKIKKGMPQVLSQPALLSHTIHEVLSFDQTLRERYGFVAPEGSEFQLGLAQIIVGNPDWFDAWLKMEKQFAVGRFNEIVHDRAAWDLNSDEDQDAADYMQDDEEYDEDKDAVPVTKSASRILSLIESITDSYHLLPLFEQRLRFLMEIQIDLLETYHRRIASAVDSFEALSLIRSVPVPGALPDAVTGVMTSGERSGTTGGLQRLCRWWTSAITVRDRILEWGEDDFFLEMWTELNQRASQAQSLSDLNTSLNALPAADSFEEGTVFTEVATELYDTLCVKLLKTVVKMVAKDWSVGARPYGKSRNWSVAPAEALPSEITSELYRPVADLKRNLAFLSSSLPSSLFHTVLRSILIEIDDWFWKNMITTHQFTRQGGYQLQLDVSVGIWQTVQPWAKKPENYTRSLYLALQNKRISGPTDIAE</sequence>
<dbReference type="Gene3D" id="1.20.58.1420">
    <property type="entry name" value="Dsl1p vesicle tethering complex, Tip20p subunit, domain B"/>
    <property type="match status" value="1"/>
</dbReference>
<dbReference type="InterPro" id="IPR042044">
    <property type="entry name" value="EXOC6PINT-1/Sec15/Tip20_C_dom2"/>
</dbReference>
<dbReference type="PANTHER" id="PTHR13520">
    <property type="entry name" value="RAD50-INTERACTING PROTEIN 1 RINT-1"/>
    <property type="match status" value="1"/>
</dbReference>
<dbReference type="GO" id="GO:0006890">
    <property type="term" value="P:retrograde vesicle-mediated transport, Golgi to endoplasmic reticulum"/>
    <property type="evidence" value="ECO:0007669"/>
    <property type="project" value="InterPro"/>
</dbReference>
<comment type="caution">
    <text evidence="1">The sequence shown here is derived from an EMBL/GenBank/DDBJ whole genome shotgun (WGS) entry which is preliminary data.</text>
</comment>
<dbReference type="Proteomes" id="UP000654370">
    <property type="component" value="Unassembled WGS sequence"/>
</dbReference>
<dbReference type="PROSITE" id="PS51386">
    <property type="entry name" value="RINT1_TIP20"/>
    <property type="match status" value="1"/>
</dbReference>
<dbReference type="AlphaFoldDB" id="A0A8H7PSZ7"/>
<evidence type="ECO:0000313" key="2">
    <source>
        <dbReference type="Proteomes" id="UP000654370"/>
    </source>
</evidence>
<dbReference type="InterPro" id="IPR042042">
    <property type="entry name" value="Tip20p_domB"/>
</dbReference>
<evidence type="ECO:0000313" key="1">
    <source>
        <dbReference type="EMBL" id="KAG2179757.1"/>
    </source>
</evidence>
<dbReference type="GO" id="GO:0006888">
    <property type="term" value="P:endoplasmic reticulum to Golgi vesicle-mediated transport"/>
    <property type="evidence" value="ECO:0007669"/>
    <property type="project" value="InterPro"/>
</dbReference>
<proteinExistence type="predicted"/>